<keyword evidence="6" id="KW-1185">Reference proteome</keyword>
<dbReference type="Pfam" id="PF25019">
    <property type="entry name" value="LRR_R13L1-DRL21"/>
    <property type="match status" value="1"/>
</dbReference>
<name>A0AAE0CIP7_9ROSI</name>
<evidence type="ECO:0008006" key="7">
    <source>
        <dbReference type="Google" id="ProtNLM"/>
    </source>
</evidence>
<dbReference type="PRINTS" id="PR00364">
    <property type="entry name" value="DISEASERSIST"/>
</dbReference>
<dbReference type="InterPro" id="IPR032675">
    <property type="entry name" value="LRR_dom_sf"/>
</dbReference>
<feature type="domain" description="NB-ARC" evidence="3">
    <location>
        <begin position="54"/>
        <end position="160"/>
    </location>
</feature>
<dbReference type="GO" id="GO:0043531">
    <property type="term" value="F:ADP binding"/>
    <property type="evidence" value="ECO:0007669"/>
    <property type="project" value="InterPro"/>
</dbReference>
<dbReference type="PANTHER" id="PTHR36766:SF40">
    <property type="entry name" value="DISEASE RESISTANCE PROTEIN RGA3"/>
    <property type="match status" value="1"/>
</dbReference>
<evidence type="ECO:0000313" key="6">
    <source>
        <dbReference type="Proteomes" id="UP001280121"/>
    </source>
</evidence>
<evidence type="ECO:0000313" key="5">
    <source>
        <dbReference type="EMBL" id="KAK2652003.1"/>
    </source>
</evidence>
<dbReference type="Gene3D" id="3.80.10.10">
    <property type="entry name" value="Ribonuclease Inhibitor"/>
    <property type="match status" value="3"/>
</dbReference>
<dbReference type="SUPFAM" id="SSF52540">
    <property type="entry name" value="P-loop containing nucleoside triphosphate hydrolases"/>
    <property type="match status" value="1"/>
</dbReference>
<dbReference type="EMBL" id="JANJYI010000004">
    <property type="protein sequence ID" value="KAK2652003.1"/>
    <property type="molecule type" value="Genomic_DNA"/>
</dbReference>
<dbReference type="Gene3D" id="3.40.50.300">
    <property type="entry name" value="P-loop containing nucleotide triphosphate hydrolases"/>
    <property type="match status" value="1"/>
</dbReference>
<gene>
    <name evidence="5" type="ORF">Ddye_011859</name>
</gene>
<protein>
    <recommendedName>
        <fullName evidence="7">NB-ARC domain-containing protein</fullName>
    </recommendedName>
</protein>
<keyword evidence="1" id="KW-0433">Leucine-rich repeat</keyword>
<dbReference type="Proteomes" id="UP001280121">
    <property type="component" value="Unassembled WGS sequence"/>
</dbReference>
<comment type="caution">
    <text evidence="5">The sequence shown here is derived from an EMBL/GenBank/DDBJ whole genome shotgun (WGS) entry which is preliminary data.</text>
</comment>
<organism evidence="5 6">
    <name type="scientific">Dipteronia dyeriana</name>
    <dbReference type="NCBI Taxonomy" id="168575"/>
    <lineage>
        <taxon>Eukaryota</taxon>
        <taxon>Viridiplantae</taxon>
        <taxon>Streptophyta</taxon>
        <taxon>Embryophyta</taxon>
        <taxon>Tracheophyta</taxon>
        <taxon>Spermatophyta</taxon>
        <taxon>Magnoliopsida</taxon>
        <taxon>eudicotyledons</taxon>
        <taxon>Gunneridae</taxon>
        <taxon>Pentapetalae</taxon>
        <taxon>rosids</taxon>
        <taxon>malvids</taxon>
        <taxon>Sapindales</taxon>
        <taxon>Sapindaceae</taxon>
        <taxon>Hippocastanoideae</taxon>
        <taxon>Acereae</taxon>
        <taxon>Dipteronia</taxon>
    </lineage>
</organism>
<dbReference type="Pfam" id="PF00931">
    <property type="entry name" value="NB-ARC"/>
    <property type="match status" value="1"/>
</dbReference>
<accession>A0AAE0CIP7</accession>
<evidence type="ECO:0000256" key="2">
    <source>
        <dbReference type="ARBA" id="ARBA00022821"/>
    </source>
</evidence>
<proteinExistence type="predicted"/>
<feature type="domain" description="R13L1/DRL21-like LRR repeat region" evidence="4">
    <location>
        <begin position="285"/>
        <end position="412"/>
    </location>
</feature>
<evidence type="ECO:0000259" key="4">
    <source>
        <dbReference type="Pfam" id="PF25019"/>
    </source>
</evidence>
<dbReference type="InterPro" id="IPR056789">
    <property type="entry name" value="LRR_R13L1-DRL21"/>
</dbReference>
<dbReference type="InterPro" id="IPR002182">
    <property type="entry name" value="NB-ARC"/>
</dbReference>
<keyword evidence="2" id="KW-0611">Plant defense</keyword>
<reference evidence="5" key="1">
    <citation type="journal article" date="2023" name="Plant J.">
        <title>Genome sequences and population genomics provide insights into the demographic history, inbreeding, and mutation load of two 'living fossil' tree species of Dipteronia.</title>
        <authorList>
            <person name="Feng Y."/>
            <person name="Comes H.P."/>
            <person name="Chen J."/>
            <person name="Zhu S."/>
            <person name="Lu R."/>
            <person name="Zhang X."/>
            <person name="Li P."/>
            <person name="Qiu J."/>
            <person name="Olsen K.M."/>
            <person name="Qiu Y."/>
        </authorList>
    </citation>
    <scope>NUCLEOTIDE SEQUENCE</scope>
    <source>
        <strain evidence="5">KIB01</strain>
    </source>
</reference>
<dbReference type="AlphaFoldDB" id="A0AAE0CIP7"/>
<dbReference type="InterPro" id="IPR027417">
    <property type="entry name" value="P-loop_NTPase"/>
</dbReference>
<dbReference type="GO" id="GO:0006952">
    <property type="term" value="P:defense response"/>
    <property type="evidence" value="ECO:0007669"/>
    <property type="project" value="UniProtKB-KW"/>
</dbReference>
<dbReference type="SUPFAM" id="SSF52058">
    <property type="entry name" value="L domain-like"/>
    <property type="match status" value="2"/>
</dbReference>
<dbReference type="PANTHER" id="PTHR36766">
    <property type="entry name" value="PLANT BROAD-SPECTRUM MILDEW RESISTANCE PROTEIN RPW8"/>
    <property type="match status" value="1"/>
</dbReference>
<sequence>MGSKIKEITARLQDIVIERNNLDLRGNLGGRHNRVYKILPTTSLVNGNYVYGREQDKEAIVEQLLSDETTYDDGFSVIAIIVMEGVGKTTIAQLVYNDVRVEDHFELLAWACVSEDFDVVNVTKTILQSIATGTGDVNDLNLLQGKLMKKLFRKKFLLVLMFGMRIMRNGHFYAVRLKLARLEQSNNDTSRFVMHYLINDLAQWAAGELCFRMENLLVGDKQQKISKNIRHLSYVGGEYDGIKKFKAFYGVDDLYYLNYNGGLRDDMNIYEAFIFFVGNNIGSGLGELKSLKHLRGTLGISRLENVNDVRDAKEADLNGKLGLNVLFLEWTRSIDNSRNTNMETQVLEMLRPNQNLKELTIKGFCGMKFPSWVGETSFSNILLLKFENCRKCTSLPSVGQLSFLKNLVIKGMAGVKSVGSEFLGIDNSKPFPSLENLSFEDMPKWEYWIPLRADQVEGFPKLRELCIVKCPEFQGSLPDRLPSLERLVIKSCEQILVSVPNLQTICRVEIDGCKKVVWRSTANLSSLNSAFLSDISSDEFPVEQFILGLSKLEELRMVGCKELTSFWQTGHGLLQDIRYLRRPVIKHCPQLLSLVAEEDEEQRQHEYPNRLQYMELRDCECLVKLPQALQNLSSLSEISISNCPKLVFFPEVGLPSQLRFVDIDKCNALKYLPQAWMSNSDTSLERLSITHCASLTYIAKVLLPLNLKRLVIKGCNNLHALVDEEEVSASHEEINNCGSLKYLVIQFCSSLKSLWSKSELPATLQHIELLFCTNLSSLSSRGNLPKALKYISINNCLKLDSLAVRLHNNTSLESIRIYGCVNLKFLPQDQQKLIHLQDITISGCPTFAS</sequence>
<evidence type="ECO:0000256" key="1">
    <source>
        <dbReference type="ARBA" id="ARBA00022614"/>
    </source>
</evidence>
<evidence type="ECO:0000259" key="3">
    <source>
        <dbReference type="Pfam" id="PF00931"/>
    </source>
</evidence>